<comment type="subcellular location">
    <subcellularLocation>
        <location evidence="6">Membrane</location>
        <topology evidence="6">Single-pass type II membrane protein</topology>
    </subcellularLocation>
</comment>
<reference evidence="8 9" key="1">
    <citation type="journal article" date="2010" name="Stand. Genomic Sci.">
        <title>Complete genome sequence of Spirochaeta smaragdinae type strain (SEBR 4228).</title>
        <authorList>
            <person name="Mavromatis K."/>
            <person name="Yasawong M."/>
            <person name="Chertkov O."/>
            <person name="Lapidus A."/>
            <person name="Lucas S."/>
            <person name="Nolan M."/>
            <person name="Del Rio T.G."/>
            <person name="Tice H."/>
            <person name="Cheng J.F."/>
            <person name="Pitluck S."/>
            <person name="Liolios K."/>
            <person name="Ivanova N."/>
            <person name="Tapia R."/>
            <person name="Han C."/>
            <person name="Bruce D."/>
            <person name="Goodwin L."/>
            <person name="Pati A."/>
            <person name="Chen A."/>
            <person name="Palaniappan K."/>
            <person name="Land M."/>
            <person name="Hauser L."/>
            <person name="Chang Y.J."/>
            <person name="Jeffries C.D."/>
            <person name="Detter J.C."/>
            <person name="Rohde M."/>
            <person name="Brambilla E."/>
            <person name="Spring S."/>
            <person name="Goker M."/>
            <person name="Sikorski J."/>
            <person name="Woyke T."/>
            <person name="Bristow J."/>
            <person name="Eisen J.A."/>
            <person name="Markowitz V."/>
            <person name="Hugenholtz P."/>
            <person name="Klenk H.P."/>
            <person name="Kyrpides N.C."/>
        </authorList>
    </citation>
    <scope>NUCLEOTIDE SEQUENCE [LARGE SCALE GENOMIC DNA]</scope>
    <source>
        <strain evidence="9">DSM 11293 / JCM 15392 / SEBR 4228</strain>
    </source>
</reference>
<dbReference type="AlphaFoldDB" id="E1R4J6"/>
<evidence type="ECO:0000256" key="4">
    <source>
        <dbReference type="ARBA" id="ARBA00038445"/>
    </source>
</evidence>
<dbReference type="RefSeq" id="WP_013255199.1">
    <property type="nucleotide sequence ID" value="NC_014364.1"/>
</dbReference>
<keyword evidence="6" id="KW-1133">Transmembrane helix</keyword>
<dbReference type="InterPro" id="IPR019533">
    <property type="entry name" value="Peptidase_S26"/>
</dbReference>
<dbReference type="EMBL" id="CP002116">
    <property type="protein sequence ID" value="ADK81737.1"/>
    <property type="molecule type" value="Genomic_DNA"/>
</dbReference>
<comment type="similarity">
    <text evidence="4">Belongs to the peptidase S26 family. IMP1 subfamily.</text>
</comment>
<dbReference type="PANTHER" id="PTHR12383:SF16">
    <property type="entry name" value="MITOCHONDRIAL INNER MEMBRANE PROTEASE SUBUNIT 1"/>
    <property type="match status" value="1"/>
</dbReference>
<keyword evidence="6" id="KW-0645">Protease</keyword>
<keyword evidence="3 6" id="KW-0472">Membrane</keyword>
<dbReference type="GO" id="GO:0009003">
    <property type="term" value="F:signal peptidase activity"/>
    <property type="evidence" value="ECO:0007669"/>
    <property type="project" value="UniProtKB-EC"/>
</dbReference>
<dbReference type="EC" id="3.4.21.89" evidence="6"/>
<dbReference type="STRING" id="573413.Spirs_2627"/>
<keyword evidence="2 6" id="KW-0378">Hydrolase</keyword>
<evidence type="ECO:0000313" key="8">
    <source>
        <dbReference type="EMBL" id="ADK81737.1"/>
    </source>
</evidence>
<dbReference type="GO" id="GO:0006465">
    <property type="term" value="P:signal peptide processing"/>
    <property type="evidence" value="ECO:0007669"/>
    <property type="project" value="InterPro"/>
</dbReference>
<evidence type="ECO:0000313" key="9">
    <source>
        <dbReference type="Proteomes" id="UP000002318"/>
    </source>
</evidence>
<evidence type="ECO:0000256" key="6">
    <source>
        <dbReference type="RuleBase" id="RU362042"/>
    </source>
</evidence>
<feature type="domain" description="Peptidase S26" evidence="7">
    <location>
        <begin position="10"/>
        <end position="95"/>
    </location>
</feature>
<feature type="active site" evidence="5">
    <location>
        <position position="76"/>
    </location>
</feature>
<evidence type="ECO:0000259" key="7">
    <source>
        <dbReference type="Pfam" id="PF10502"/>
    </source>
</evidence>
<gene>
    <name evidence="8" type="ordered locus">Spirs_2627</name>
</gene>
<dbReference type="HOGENOM" id="CLU_1833964_0_0_12"/>
<evidence type="ECO:0000256" key="2">
    <source>
        <dbReference type="ARBA" id="ARBA00022801"/>
    </source>
</evidence>
<protein>
    <recommendedName>
        <fullName evidence="1 6">Signal peptidase I</fullName>
        <ecNumber evidence="6">3.4.21.89</ecNumber>
    </recommendedName>
</protein>
<dbReference type="GO" id="GO:0016020">
    <property type="term" value="C:membrane"/>
    <property type="evidence" value="ECO:0007669"/>
    <property type="project" value="UniProtKB-SubCell"/>
</dbReference>
<dbReference type="OrthoDB" id="360985at2"/>
<evidence type="ECO:0000256" key="5">
    <source>
        <dbReference type="PIRSR" id="PIRSR600223-1"/>
    </source>
</evidence>
<evidence type="ECO:0000256" key="3">
    <source>
        <dbReference type="ARBA" id="ARBA00023136"/>
    </source>
</evidence>
<keyword evidence="9" id="KW-1185">Reference proteome</keyword>
<dbReference type="SUPFAM" id="SSF51306">
    <property type="entry name" value="LexA/Signal peptidase"/>
    <property type="match status" value="1"/>
</dbReference>
<dbReference type="PANTHER" id="PTHR12383">
    <property type="entry name" value="PROTEASE FAMILY S26 MITOCHONDRIAL INNER MEMBRANE PROTEASE-RELATED"/>
    <property type="match status" value="1"/>
</dbReference>
<feature type="active site" evidence="5">
    <location>
        <position position="35"/>
    </location>
</feature>
<evidence type="ECO:0000256" key="1">
    <source>
        <dbReference type="ARBA" id="ARBA00019232"/>
    </source>
</evidence>
<sequence>MIDSASPFILLIFATLIVLTVVGSLFGIYTVEGHSMEPYLSPGRNVIIFKRIPFGSIKRGDILVYKSPFDGKTVIKRCTGLPGDTMTGENGEVIVPEEAFFALGDNLPLSDDSRHYGVVSRKAIKGKVVFPRIGGSLHSE</sequence>
<dbReference type="GO" id="GO:0004252">
    <property type="term" value="F:serine-type endopeptidase activity"/>
    <property type="evidence" value="ECO:0007669"/>
    <property type="project" value="InterPro"/>
</dbReference>
<accession>E1R4J6</accession>
<proteinExistence type="inferred from homology"/>
<dbReference type="CDD" id="cd06530">
    <property type="entry name" value="S26_SPase_I"/>
    <property type="match status" value="1"/>
</dbReference>
<dbReference type="Pfam" id="PF10502">
    <property type="entry name" value="Peptidase_S26"/>
    <property type="match status" value="1"/>
</dbReference>
<comment type="catalytic activity">
    <reaction evidence="6">
        <text>Cleavage of hydrophobic, N-terminal signal or leader sequences from secreted and periplasmic proteins.</text>
        <dbReference type="EC" id="3.4.21.89"/>
    </reaction>
</comment>
<feature type="transmembrane region" description="Helical" evidence="6">
    <location>
        <begin position="6"/>
        <end position="31"/>
    </location>
</feature>
<keyword evidence="6" id="KW-0812">Transmembrane</keyword>
<name>E1R4J6_SEDSS</name>
<dbReference type="eggNOG" id="COG0681">
    <property type="taxonomic scope" value="Bacteria"/>
</dbReference>
<dbReference type="Proteomes" id="UP000002318">
    <property type="component" value="Chromosome"/>
</dbReference>
<dbReference type="InterPro" id="IPR000223">
    <property type="entry name" value="Pept_S26A_signal_pept_1"/>
</dbReference>
<organism evidence="8 9">
    <name type="scientific">Sediminispirochaeta smaragdinae (strain DSM 11293 / JCM 15392 / SEBR 4228)</name>
    <name type="common">Spirochaeta smaragdinae</name>
    <dbReference type="NCBI Taxonomy" id="573413"/>
    <lineage>
        <taxon>Bacteria</taxon>
        <taxon>Pseudomonadati</taxon>
        <taxon>Spirochaetota</taxon>
        <taxon>Spirochaetia</taxon>
        <taxon>Spirochaetales</taxon>
        <taxon>Spirochaetaceae</taxon>
        <taxon>Sediminispirochaeta</taxon>
    </lineage>
</organism>
<dbReference type="InterPro" id="IPR036286">
    <property type="entry name" value="LexA/Signal_pep-like_sf"/>
</dbReference>
<dbReference type="InterPro" id="IPR052064">
    <property type="entry name" value="Mito_IMP1_subunit"/>
</dbReference>
<dbReference type="Gene3D" id="2.10.109.10">
    <property type="entry name" value="Umud Fragment, subunit A"/>
    <property type="match status" value="1"/>
</dbReference>
<dbReference type="PRINTS" id="PR00727">
    <property type="entry name" value="LEADERPTASE"/>
</dbReference>
<dbReference type="KEGG" id="ssm:Spirs_2627"/>
<dbReference type="NCBIfam" id="TIGR02227">
    <property type="entry name" value="sigpep_I_bact"/>
    <property type="match status" value="1"/>
</dbReference>